<dbReference type="RefSeq" id="WP_035121219.1">
    <property type="nucleotide sequence ID" value="NZ_JRNE01000040.1"/>
</dbReference>
<proteinExistence type="predicted"/>
<comment type="caution">
    <text evidence="2">The sequence shown here is derived from an EMBL/GenBank/DDBJ whole genome shotgun (WGS) entry which is preliminary data.</text>
</comment>
<evidence type="ECO:0000313" key="2">
    <source>
        <dbReference type="EMBL" id="KGF17382.1"/>
    </source>
</evidence>
<dbReference type="EMBL" id="JRNE01000040">
    <property type="protein sequence ID" value="KGF17382.1"/>
    <property type="molecule type" value="Genomic_DNA"/>
</dbReference>
<accession>A0A095ZFG7</accession>
<dbReference type="Proteomes" id="UP000029548">
    <property type="component" value="Unassembled WGS sequence"/>
</dbReference>
<gene>
    <name evidence="2" type="ORF">HMPREF1650_04265</name>
</gene>
<evidence type="ECO:0000313" key="3">
    <source>
        <dbReference type="Proteomes" id="UP000029548"/>
    </source>
</evidence>
<sequence length="189" mass="20468">MTDQTIPAAAIRAWREKYEGCTGNTALEALDALLPPPPRPTLADMTSNERIATRWTQADVQGQRGRAVIIAPLWDSRTARVMWDDGETTEEAVNAVTPRPDLPPLEWPGDQKPEEVTPVKVGDVIESADDPRLAALPAGSILVDRDGGAFEVTKADTGEWGGIGYVPSQGTGTKWGPWTVRRIGKEADQ</sequence>
<name>A0A095ZFG7_9CORY</name>
<feature type="region of interest" description="Disordered" evidence="1">
    <location>
        <begin position="158"/>
        <end position="177"/>
    </location>
</feature>
<organism evidence="2 3">
    <name type="scientific">Corynebacterium freneyi DNF00450</name>
    <dbReference type="NCBI Taxonomy" id="1287475"/>
    <lineage>
        <taxon>Bacteria</taxon>
        <taxon>Bacillati</taxon>
        <taxon>Actinomycetota</taxon>
        <taxon>Actinomycetes</taxon>
        <taxon>Mycobacteriales</taxon>
        <taxon>Corynebacteriaceae</taxon>
        <taxon>Corynebacterium</taxon>
    </lineage>
</organism>
<evidence type="ECO:0000256" key="1">
    <source>
        <dbReference type="SAM" id="MobiDB-lite"/>
    </source>
</evidence>
<feature type="region of interest" description="Disordered" evidence="1">
    <location>
        <begin position="90"/>
        <end position="115"/>
    </location>
</feature>
<protein>
    <submittedName>
        <fullName evidence="2">Uncharacterized protein</fullName>
    </submittedName>
</protein>
<reference evidence="2 3" key="1">
    <citation type="submission" date="2014-07" db="EMBL/GenBank/DDBJ databases">
        <authorList>
            <person name="McCorrison J."/>
            <person name="Sanka R."/>
            <person name="Torralba M."/>
            <person name="Gillis M."/>
            <person name="Haft D.H."/>
            <person name="Methe B."/>
            <person name="Sutton G."/>
            <person name="Nelson K.E."/>
        </authorList>
    </citation>
    <scope>NUCLEOTIDE SEQUENCE [LARGE SCALE GENOMIC DNA]</scope>
    <source>
        <strain evidence="2 3">DNF00450</strain>
    </source>
</reference>
<dbReference type="AlphaFoldDB" id="A0A095ZFG7"/>